<feature type="transmembrane region" description="Helical" evidence="7">
    <location>
        <begin position="186"/>
        <end position="204"/>
    </location>
</feature>
<reference evidence="9 10" key="1">
    <citation type="submission" date="2019-09" db="EMBL/GenBank/DDBJ databases">
        <title>Hybrid Assembly of the complete Genome of the Deep-Sea Bacterium Moritella marina from long Nanopore and Illumina reads.</title>
        <authorList>
            <person name="Magin S."/>
            <person name="Georgoulis A."/>
            <person name="Papadimitriou K."/>
            <person name="Iliakis G."/>
            <person name="Vorgias C.E."/>
        </authorList>
    </citation>
    <scope>NUCLEOTIDE SEQUENCE [LARGE SCALE GENOMIC DNA]</scope>
    <source>
        <strain evidence="9 10">MP-1</strain>
    </source>
</reference>
<evidence type="ECO:0000256" key="7">
    <source>
        <dbReference type="SAM" id="Phobius"/>
    </source>
</evidence>
<evidence type="ECO:0000313" key="9">
    <source>
        <dbReference type="EMBL" id="QFI37918.1"/>
    </source>
</evidence>
<feature type="transmembrane region" description="Helical" evidence="7">
    <location>
        <begin position="12"/>
        <end position="35"/>
    </location>
</feature>
<keyword evidence="9" id="KW-0012">Acyltransferase</keyword>
<dbReference type="GO" id="GO:0009246">
    <property type="term" value="P:enterobacterial common antigen biosynthetic process"/>
    <property type="evidence" value="ECO:0007669"/>
    <property type="project" value="TreeGrafter"/>
</dbReference>
<keyword evidence="10" id="KW-1185">Reference proteome</keyword>
<feature type="transmembrane region" description="Helical" evidence="7">
    <location>
        <begin position="163"/>
        <end position="180"/>
    </location>
</feature>
<feature type="domain" description="Acyltransferase 3" evidence="8">
    <location>
        <begin position="9"/>
        <end position="332"/>
    </location>
</feature>
<feature type="transmembrane region" description="Helical" evidence="7">
    <location>
        <begin position="88"/>
        <end position="107"/>
    </location>
</feature>
<evidence type="ECO:0000256" key="3">
    <source>
        <dbReference type="ARBA" id="ARBA00022475"/>
    </source>
</evidence>
<evidence type="ECO:0000256" key="2">
    <source>
        <dbReference type="ARBA" id="ARBA00007400"/>
    </source>
</evidence>
<feature type="transmembrane region" description="Helical" evidence="7">
    <location>
        <begin position="274"/>
        <end position="295"/>
    </location>
</feature>
<feature type="transmembrane region" description="Helical" evidence="7">
    <location>
        <begin position="55"/>
        <end position="76"/>
    </location>
</feature>
<dbReference type="InterPro" id="IPR002656">
    <property type="entry name" value="Acyl_transf_3_dom"/>
</dbReference>
<dbReference type="GO" id="GO:0005886">
    <property type="term" value="C:plasma membrane"/>
    <property type="evidence" value="ECO:0007669"/>
    <property type="project" value="UniProtKB-SubCell"/>
</dbReference>
<dbReference type="RefSeq" id="WP_019441132.1">
    <property type="nucleotide sequence ID" value="NZ_ALOE01000013.1"/>
</dbReference>
<dbReference type="AlphaFoldDB" id="A0A5J6WKW4"/>
<evidence type="ECO:0000256" key="6">
    <source>
        <dbReference type="ARBA" id="ARBA00023136"/>
    </source>
</evidence>
<keyword evidence="3" id="KW-1003">Cell membrane</keyword>
<dbReference type="Proteomes" id="UP000327424">
    <property type="component" value="Chromosome"/>
</dbReference>
<feature type="transmembrane region" description="Helical" evidence="7">
    <location>
        <begin position="315"/>
        <end position="336"/>
    </location>
</feature>
<keyword evidence="4 7" id="KW-0812">Transmembrane</keyword>
<accession>A0A5J6WKW4</accession>
<keyword evidence="5 7" id="KW-1133">Transmembrane helix</keyword>
<proteinExistence type="inferred from homology"/>
<keyword evidence="6 7" id="KW-0472">Membrane</keyword>
<organism evidence="9 10">
    <name type="scientific">Moritella marina ATCC 15381</name>
    <dbReference type="NCBI Taxonomy" id="1202962"/>
    <lineage>
        <taxon>Bacteria</taxon>
        <taxon>Pseudomonadati</taxon>
        <taxon>Pseudomonadota</taxon>
        <taxon>Gammaproteobacteria</taxon>
        <taxon>Alteromonadales</taxon>
        <taxon>Moritellaceae</taxon>
        <taxon>Moritella</taxon>
    </lineage>
</organism>
<dbReference type="Pfam" id="PF01757">
    <property type="entry name" value="Acyl_transf_3"/>
    <property type="match status" value="1"/>
</dbReference>
<dbReference type="GO" id="GO:0016413">
    <property type="term" value="F:O-acetyltransferase activity"/>
    <property type="evidence" value="ECO:0007669"/>
    <property type="project" value="TreeGrafter"/>
</dbReference>
<protein>
    <submittedName>
        <fullName evidence="9">Acyltransferase family protein</fullName>
    </submittedName>
</protein>
<evidence type="ECO:0000256" key="4">
    <source>
        <dbReference type="ARBA" id="ARBA00022692"/>
    </source>
</evidence>
<comment type="subcellular location">
    <subcellularLocation>
        <location evidence="1">Cell membrane</location>
        <topology evidence="1">Multi-pass membrane protein</topology>
    </subcellularLocation>
</comment>
<dbReference type="EMBL" id="CP044399">
    <property type="protein sequence ID" value="QFI37918.1"/>
    <property type="molecule type" value="Genomic_DNA"/>
</dbReference>
<evidence type="ECO:0000313" key="10">
    <source>
        <dbReference type="Proteomes" id="UP000327424"/>
    </source>
</evidence>
<dbReference type="OrthoDB" id="1072135at2"/>
<sequence>MGQARPSIFYIDFLRFIAAFAVIAIHVLGPFRFLYGDITNADWLAASGINSVTRWAVPVFMMITGALLVSTERAFNCEEYLVKRLSKVAVPFIGWTLIYAVIGGFFVNDLITGTWSANETMNILSSAPNDPVWYHLWFFYDFIPLYFVIPFLIPLLKKATPELIKLLIVTWMVLFSMKWLKVDSFLQENLILYTGYLILGWYLFNRDNRPQLKSWVIAGVSMLVFNFFGTWQLAVDTGKYSSLFMGYKTLNTVLIGGMLFVLAQTYADKIQGKLRAFVLVVSKYSLGIYLLHPLLLIPVRELENGFYSAFGSNWLAIPLITVITLVLSLMCTMMLVKIPVINRLVP</sequence>
<dbReference type="PANTHER" id="PTHR40074:SF2">
    <property type="entry name" value="O-ACETYLTRANSFERASE WECH"/>
    <property type="match status" value="1"/>
</dbReference>
<feature type="transmembrane region" description="Helical" evidence="7">
    <location>
        <begin position="134"/>
        <end position="156"/>
    </location>
</feature>
<dbReference type="PANTHER" id="PTHR40074">
    <property type="entry name" value="O-ACETYLTRANSFERASE WECH"/>
    <property type="match status" value="1"/>
</dbReference>
<dbReference type="KEGG" id="mmaa:FR932_08660"/>
<feature type="transmembrane region" description="Helical" evidence="7">
    <location>
        <begin position="240"/>
        <end position="262"/>
    </location>
</feature>
<feature type="transmembrane region" description="Helical" evidence="7">
    <location>
        <begin position="216"/>
        <end position="234"/>
    </location>
</feature>
<gene>
    <name evidence="9" type="ORF">FR932_08660</name>
</gene>
<comment type="similarity">
    <text evidence="2">Belongs to the acyltransferase 3 family.</text>
</comment>
<evidence type="ECO:0000256" key="5">
    <source>
        <dbReference type="ARBA" id="ARBA00022989"/>
    </source>
</evidence>
<keyword evidence="9" id="KW-0808">Transferase</keyword>
<evidence type="ECO:0000256" key="1">
    <source>
        <dbReference type="ARBA" id="ARBA00004651"/>
    </source>
</evidence>
<name>A0A5J6WKW4_MORMI</name>
<evidence type="ECO:0000259" key="8">
    <source>
        <dbReference type="Pfam" id="PF01757"/>
    </source>
</evidence>